<dbReference type="SUPFAM" id="SSF55821">
    <property type="entry name" value="YrdC/RibB"/>
    <property type="match status" value="1"/>
</dbReference>
<evidence type="ECO:0000256" key="3">
    <source>
        <dbReference type="ARBA" id="ARBA00012153"/>
    </source>
</evidence>
<dbReference type="EMBL" id="NESQ01000118">
    <property type="protein sequence ID" value="PUU78481.1"/>
    <property type="molecule type" value="Genomic_DNA"/>
</dbReference>
<gene>
    <name evidence="13" type="ORF">B9Z19DRAFT_1065015</name>
</gene>
<dbReference type="Gene3D" id="3.90.870.10">
    <property type="entry name" value="DHBP synthase"/>
    <property type="match status" value="1"/>
</dbReference>
<keyword evidence="7 12" id="KW-0460">Magnesium</keyword>
<evidence type="ECO:0000256" key="7">
    <source>
        <dbReference type="ARBA" id="ARBA00022842"/>
    </source>
</evidence>
<dbReference type="NCBIfam" id="TIGR00506">
    <property type="entry name" value="ribB"/>
    <property type="match status" value="1"/>
</dbReference>
<evidence type="ECO:0000256" key="8">
    <source>
        <dbReference type="ARBA" id="ARBA00023206"/>
    </source>
</evidence>
<keyword evidence="8" id="KW-0318">Glutathionylation</keyword>
<dbReference type="STRING" id="42251.A0A2T6ZSL8"/>
<comment type="pathway">
    <text evidence="1 12">Cofactor biosynthesis; riboflavin biosynthesis; 2-hydroxy-3-oxobutyl phosphate from D-ribulose 5-phosphate: step 1/1.</text>
</comment>
<comment type="catalytic activity">
    <reaction evidence="12">
        <text>D-ribulose 5-phosphate = (2S)-2-hydroxy-3-oxobutyl phosphate + formate + H(+)</text>
        <dbReference type="Rhea" id="RHEA:18457"/>
        <dbReference type="ChEBI" id="CHEBI:15378"/>
        <dbReference type="ChEBI" id="CHEBI:15740"/>
        <dbReference type="ChEBI" id="CHEBI:58121"/>
        <dbReference type="ChEBI" id="CHEBI:58830"/>
        <dbReference type="EC" id="4.1.99.12"/>
    </reaction>
</comment>
<evidence type="ECO:0000313" key="13">
    <source>
        <dbReference type="EMBL" id="PUU78481.1"/>
    </source>
</evidence>
<evidence type="ECO:0000256" key="9">
    <source>
        <dbReference type="ARBA" id="ARBA00023211"/>
    </source>
</evidence>
<dbReference type="OrthoDB" id="60371at2759"/>
<evidence type="ECO:0000313" key="14">
    <source>
        <dbReference type="Proteomes" id="UP000244722"/>
    </source>
</evidence>
<dbReference type="GO" id="GO:0046872">
    <property type="term" value="F:metal ion binding"/>
    <property type="evidence" value="ECO:0007669"/>
    <property type="project" value="UniProtKB-KW"/>
</dbReference>
<dbReference type="GO" id="GO:0009231">
    <property type="term" value="P:riboflavin biosynthetic process"/>
    <property type="evidence" value="ECO:0007669"/>
    <property type="project" value="UniProtKB-UniPathway"/>
</dbReference>
<dbReference type="InterPro" id="IPR000422">
    <property type="entry name" value="DHBP_synthase_RibB"/>
</dbReference>
<dbReference type="GO" id="GO:0005829">
    <property type="term" value="C:cytosol"/>
    <property type="evidence" value="ECO:0007669"/>
    <property type="project" value="TreeGrafter"/>
</dbReference>
<dbReference type="GO" id="GO:0005758">
    <property type="term" value="C:mitochondrial intermembrane space"/>
    <property type="evidence" value="ECO:0007669"/>
    <property type="project" value="TreeGrafter"/>
</dbReference>
<comment type="subunit">
    <text evidence="2 12">Homodimer.</text>
</comment>
<proteinExistence type="inferred from homology"/>
<name>A0A2T6ZSL8_TUBBO</name>
<dbReference type="PANTHER" id="PTHR21327">
    <property type="entry name" value="GTP CYCLOHYDROLASE II-RELATED"/>
    <property type="match status" value="1"/>
</dbReference>
<sequence>MVSFEETNPTFHSISEAVEAFRKGEFIVVLDSTDRENEGDLIIAAEDVTVEKMAFMVRWTSGLIVAPLSPTLVDKFSLPQMVPNNEEPHSTAFTISLDSRDPSVTTGISAYDRALTLRTLADPAATAASFRSPGHMFPLRAVEGGVLVRKGHTEAAVEFCKLAGKVEAGAICELVRERDGLMMRRDDCLEFGKKWGLKFLSVSFVLVSVLTLSNYRKLTPTNRLSDRWRTVGRVGEINVVRGHRTGGALSLPPSIHSSIHKPIAHLLNCAVIGTTVLYPAMPTTYGTQLRYQPISKPTPKRLPYRTDQYRNANLDG</sequence>
<dbReference type="GO" id="GO:0008686">
    <property type="term" value="F:3,4-dihydroxy-2-butanone-4-phosphate synthase activity"/>
    <property type="evidence" value="ECO:0007669"/>
    <property type="project" value="UniProtKB-EC"/>
</dbReference>
<dbReference type="FunFam" id="3.90.870.10:FF:000002">
    <property type="entry name" value="3,4-dihydroxy-2-butanone 4-phosphate synthase"/>
    <property type="match status" value="1"/>
</dbReference>
<comment type="function">
    <text evidence="12">Catalyzes the conversion of D-ribulose 5-phosphate to formate and 3,4-dihydroxy-2-butanone 4-phosphate.</text>
</comment>
<dbReference type="AlphaFoldDB" id="A0A2T6ZSL8"/>
<dbReference type="UniPathway" id="UPA00275">
    <property type="reaction ID" value="UER00399"/>
</dbReference>
<comment type="similarity">
    <text evidence="11 12">Belongs to the DHBP synthase family.</text>
</comment>
<reference evidence="13 14" key="1">
    <citation type="submission" date="2017-04" db="EMBL/GenBank/DDBJ databases">
        <title>Draft genome sequence of Tuber borchii Vittad., a whitish edible truffle.</title>
        <authorList>
            <consortium name="DOE Joint Genome Institute"/>
            <person name="Murat C."/>
            <person name="Kuo A."/>
            <person name="Barry K.W."/>
            <person name="Clum A."/>
            <person name="Dockter R.B."/>
            <person name="Fauchery L."/>
            <person name="Iotti M."/>
            <person name="Kohler A."/>
            <person name="Labutti K."/>
            <person name="Lindquist E.A."/>
            <person name="Lipzen A."/>
            <person name="Ohm R.A."/>
            <person name="Wang M."/>
            <person name="Grigoriev I.V."/>
            <person name="Zambonelli A."/>
            <person name="Martin F.M."/>
        </authorList>
    </citation>
    <scope>NUCLEOTIDE SEQUENCE [LARGE SCALE GENOMIC DNA]</scope>
    <source>
        <strain evidence="13 14">Tbo3840</strain>
    </source>
</reference>
<dbReference type="InterPro" id="IPR017945">
    <property type="entry name" value="DHBP_synth_RibB-like_a/b_dom"/>
</dbReference>
<evidence type="ECO:0000256" key="10">
    <source>
        <dbReference type="ARBA" id="ARBA00023239"/>
    </source>
</evidence>
<keyword evidence="6 12" id="KW-0479">Metal-binding</keyword>
<dbReference type="Proteomes" id="UP000244722">
    <property type="component" value="Unassembled WGS sequence"/>
</dbReference>
<accession>A0A2T6ZSL8</accession>
<comment type="caution">
    <text evidence="13">The sequence shown here is derived from an EMBL/GenBank/DDBJ whole genome shotgun (WGS) entry which is preliminary data.</text>
</comment>
<evidence type="ECO:0000256" key="2">
    <source>
        <dbReference type="ARBA" id="ARBA00011738"/>
    </source>
</evidence>
<evidence type="ECO:0000256" key="6">
    <source>
        <dbReference type="ARBA" id="ARBA00022723"/>
    </source>
</evidence>
<evidence type="ECO:0000256" key="4">
    <source>
        <dbReference type="ARBA" id="ARBA00018836"/>
    </source>
</evidence>
<dbReference type="Pfam" id="PF00926">
    <property type="entry name" value="DHBP_synthase"/>
    <property type="match status" value="1"/>
</dbReference>
<evidence type="ECO:0000256" key="12">
    <source>
        <dbReference type="RuleBase" id="RU003843"/>
    </source>
</evidence>
<evidence type="ECO:0000256" key="1">
    <source>
        <dbReference type="ARBA" id="ARBA00004904"/>
    </source>
</evidence>
<comment type="cofactor">
    <cofactor evidence="12">
        <name>Mg(2+)</name>
        <dbReference type="ChEBI" id="CHEBI:18420"/>
    </cofactor>
    <cofactor evidence="12">
        <name>Mn(2+)</name>
        <dbReference type="ChEBI" id="CHEBI:29035"/>
    </cofactor>
    <text evidence="12">Binds 2 divalent metal cations per subunit. Magnesium or manganese.</text>
</comment>
<dbReference type="PANTHER" id="PTHR21327:SF18">
    <property type="entry name" value="3,4-DIHYDROXY-2-BUTANONE 4-PHOSPHATE SYNTHASE"/>
    <property type="match status" value="1"/>
</dbReference>
<evidence type="ECO:0000256" key="11">
    <source>
        <dbReference type="ARBA" id="ARBA00060730"/>
    </source>
</evidence>
<keyword evidence="10 12" id="KW-0456">Lyase</keyword>
<evidence type="ECO:0000256" key="5">
    <source>
        <dbReference type="ARBA" id="ARBA00022619"/>
    </source>
</evidence>
<protein>
    <recommendedName>
        <fullName evidence="4 12">3,4-dihydroxy-2-butanone 4-phosphate synthase</fullName>
        <shortName evidence="12">DHBP synthase</shortName>
        <ecNumber evidence="3 12">4.1.99.12</ecNumber>
    </recommendedName>
</protein>
<keyword evidence="5 12" id="KW-0686">Riboflavin biosynthesis</keyword>
<keyword evidence="9 12" id="KW-0464">Manganese</keyword>
<dbReference type="EC" id="4.1.99.12" evidence="3 12"/>
<organism evidence="13 14">
    <name type="scientific">Tuber borchii</name>
    <name type="common">White truffle</name>
    <dbReference type="NCBI Taxonomy" id="42251"/>
    <lineage>
        <taxon>Eukaryota</taxon>
        <taxon>Fungi</taxon>
        <taxon>Dikarya</taxon>
        <taxon>Ascomycota</taxon>
        <taxon>Pezizomycotina</taxon>
        <taxon>Pezizomycetes</taxon>
        <taxon>Pezizales</taxon>
        <taxon>Tuberaceae</taxon>
        <taxon>Tuber</taxon>
    </lineage>
</organism>
<keyword evidence="14" id="KW-1185">Reference proteome</keyword>